<feature type="transmembrane region" description="Helical" evidence="2">
    <location>
        <begin position="160"/>
        <end position="186"/>
    </location>
</feature>
<feature type="region of interest" description="Disordered" evidence="1">
    <location>
        <begin position="193"/>
        <end position="237"/>
    </location>
</feature>
<keyword evidence="5" id="KW-1185">Reference proteome</keyword>
<feature type="compositionally biased region" description="Basic and acidic residues" evidence="1">
    <location>
        <begin position="193"/>
        <end position="213"/>
    </location>
</feature>
<evidence type="ECO:0000256" key="3">
    <source>
        <dbReference type="SAM" id="SignalP"/>
    </source>
</evidence>
<comment type="caution">
    <text evidence="4">The sequence shown here is derived from an EMBL/GenBank/DDBJ whole genome shotgun (WGS) entry which is preliminary data.</text>
</comment>
<keyword evidence="2" id="KW-0472">Membrane</keyword>
<feature type="signal peptide" evidence="3">
    <location>
        <begin position="1"/>
        <end position="21"/>
    </location>
</feature>
<feature type="chain" id="PRO_5018536595" evidence="3">
    <location>
        <begin position="22"/>
        <end position="237"/>
    </location>
</feature>
<evidence type="ECO:0000256" key="1">
    <source>
        <dbReference type="SAM" id="MobiDB-lite"/>
    </source>
</evidence>
<dbReference type="Proteomes" id="UP000283509">
    <property type="component" value="Unassembled WGS sequence"/>
</dbReference>
<reference evidence="4 5" key="1">
    <citation type="submission" date="2018-04" db="EMBL/GenBank/DDBJ databases">
        <authorList>
            <person name="Zhang X."/>
            <person name="Yuan J."/>
            <person name="Li F."/>
            <person name="Xiang J."/>
        </authorList>
    </citation>
    <scope>NUCLEOTIDE SEQUENCE [LARGE SCALE GENOMIC DNA]</scope>
    <source>
        <tissue evidence="4">Muscle</tissue>
    </source>
</reference>
<keyword evidence="2" id="KW-1133">Transmembrane helix</keyword>
<evidence type="ECO:0000313" key="4">
    <source>
        <dbReference type="EMBL" id="ROT77272.1"/>
    </source>
</evidence>
<reference evidence="4 5" key="2">
    <citation type="submission" date="2019-01" db="EMBL/GenBank/DDBJ databases">
        <title>The decoding of complex shrimp genome reveals the adaptation for benthos swimmer, frequently molting mechanism and breeding impact on genome.</title>
        <authorList>
            <person name="Sun Y."/>
            <person name="Gao Y."/>
            <person name="Yu Y."/>
        </authorList>
    </citation>
    <scope>NUCLEOTIDE SEQUENCE [LARGE SCALE GENOMIC DNA]</scope>
    <source>
        <tissue evidence="4">Muscle</tissue>
    </source>
</reference>
<sequence length="237" mass="26721">MAGLVFIFWFSFCALKTVTQGSPPSGKGVCEDWKLPYMNETQKYVHVKGSNPVYLWFYTQEAQATAELRVCCIGEEWKYKNITFEEANTYYLGVLDTESGQLALKGDIIPTIPRVSGIWLNSTSISYLICSVNDTLPENPIGRELATKTEKRLEKRAEKWMITTFVLAVLALALLSFSLACGILWLRKDAPGAVPKPERPGRPQTPERAHIYDEWNPNWSEAEEGHDSENSAYGQCN</sequence>
<dbReference type="AlphaFoldDB" id="A0A3R7MIA2"/>
<proteinExistence type="predicted"/>
<keyword evidence="3" id="KW-0732">Signal</keyword>
<organism evidence="4 5">
    <name type="scientific">Penaeus vannamei</name>
    <name type="common">Whiteleg shrimp</name>
    <name type="synonym">Litopenaeus vannamei</name>
    <dbReference type="NCBI Taxonomy" id="6689"/>
    <lineage>
        <taxon>Eukaryota</taxon>
        <taxon>Metazoa</taxon>
        <taxon>Ecdysozoa</taxon>
        <taxon>Arthropoda</taxon>
        <taxon>Crustacea</taxon>
        <taxon>Multicrustacea</taxon>
        <taxon>Malacostraca</taxon>
        <taxon>Eumalacostraca</taxon>
        <taxon>Eucarida</taxon>
        <taxon>Decapoda</taxon>
        <taxon>Dendrobranchiata</taxon>
        <taxon>Penaeoidea</taxon>
        <taxon>Penaeidae</taxon>
        <taxon>Penaeus</taxon>
    </lineage>
</organism>
<evidence type="ECO:0000256" key="2">
    <source>
        <dbReference type="SAM" id="Phobius"/>
    </source>
</evidence>
<dbReference type="EMBL" id="QCYY01001545">
    <property type="protein sequence ID" value="ROT77272.1"/>
    <property type="molecule type" value="Genomic_DNA"/>
</dbReference>
<keyword evidence="2" id="KW-0812">Transmembrane</keyword>
<gene>
    <name evidence="4" type="ORF">C7M84_004092</name>
</gene>
<dbReference type="OrthoDB" id="6370250at2759"/>
<evidence type="ECO:0000313" key="5">
    <source>
        <dbReference type="Proteomes" id="UP000283509"/>
    </source>
</evidence>
<name>A0A3R7MIA2_PENVA</name>
<accession>A0A3R7MIA2</accession>
<protein>
    <submittedName>
        <fullName evidence="4">Uncharacterized protein</fullName>
    </submittedName>
</protein>